<organism evidence="7 8">
    <name type="scientific">Pedobacter ginsengiterrae</name>
    <dbReference type="NCBI Taxonomy" id="871696"/>
    <lineage>
        <taxon>Bacteria</taxon>
        <taxon>Pseudomonadati</taxon>
        <taxon>Bacteroidota</taxon>
        <taxon>Sphingobacteriia</taxon>
        <taxon>Sphingobacteriales</taxon>
        <taxon>Sphingobacteriaceae</taxon>
        <taxon>Pedobacter</taxon>
    </lineage>
</organism>
<dbReference type="SUPFAM" id="SSF50022">
    <property type="entry name" value="ISP domain"/>
    <property type="match status" value="1"/>
</dbReference>
<keyword evidence="2" id="KW-0479">Metal-binding</keyword>
<dbReference type="InterPro" id="IPR006076">
    <property type="entry name" value="FAD-dep_OxRdtase"/>
</dbReference>
<proteinExistence type="predicted"/>
<dbReference type="Gene3D" id="3.30.9.10">
    <property type="entry name" value="D-Amino Acid Oxidase, subunit A, domain 2"/>
    <property type="match status" value="1"/>
</dbReference>
<evidence type="ECO:0000256" key="4">
    <source>
        <dbReference type="ARBA" id="ARBA00023014"/>
    </source>
</evidence>
<keyword evidence="5" id="KW-1015">Disulfide bond</keyword>
<evidence type="ECO:0000259" key="6">
    <source>
        <dbReference type="PROSITE" id="PS51296"/>
    </source>
</evidence>
<evidence type="ECO:0000256" key="5">
    <source>
        <dbReference type="ARBA" id="ARBA00023157"/>
    </source>
</evidence>
<dbReference type="SUPFAM" id="SSF51905">
    <property type="entry name" value="FAD/NAD(P)-binding domain"/>
    <property type="match status" value="1"/>
</dbReference>
<dbReference type="InterPro" id="IPR036188">
    <property type="entry name" value="FAD/NAD-bd_sf"/>
</dbReference>
<dbReference type="Pfam" id="PF01266">
    <property type="entry name" value="DAO"/>
    <property type="match status" value="1"/>
</dbReference>
<dbReference type="PANTHER" id="PTHR13847:SF281">
    <property type="entry name" value="FAD DEPENDENT OXIDOREDUCTASE DOMAIN-CONTAINING PROTEIN"/>
    <property type="match status" value="1"/>
</dbReference>
<dbReference type="PANTHER" id="PTHR13847">
    <property type="entry name" value="SARCOSINE DEHYDROGENASE-RELATED"/>
    <property type="match status" value="1"/>
</dbReference>
<reference evidence="8" key="1">
    <citation type="journal article" date="2019" name="Int. J. Syst. Evol. Microbiol.">
        <title>The Global Catalogue of Microorganisms (GCM) 10K type strain sequencing project: providing services to taxonomists for standard genome sequencing and annotation.</title>
        <authorList>
            <consortium name="The Broad Institute Genomics Platform"/>
            <consortium name="The Broad Institute Genome Sequencing Center for Infectious Disease"/>
            <person name="Wu L."/>
            <person name="Ma J."/>
        </authorList>
    </citation>
    <scope>NUCLEOTIDE SEQUENCE [LARGE SCALE GENOMIC DNA]</scope>
    <source>
        <strain evidence="8">JCM 17338</strain>
    </source>
</reference>
<name>A0ABP7NYK9_9SPHI</name>
<dbReference type="EMBL" id="BAABAK010000003">
    <property type="protein sequence ID" value="GAA3956739.1"/>
    <property type="molecule type" value="Genomic_DNA"/>
</dbReference>
<dbReference type="Proteomes" id="UP001501081">
    <property type="component" value="Unassembled WGS sequence"/>
</dbReference>
<evidence type="ECO:0000256" key="1">
    <source>
        <dbReference type="ARBA" id="ARBA00022714"/>
    </source>
</evidence>
<keyword evidence="8" id="KW-1185">Reference proteome</keyword>
<dbReference type="Pfam" id="PF00355">
    <property type="entry name" value="Rieske"/>
    <property type="match status" value="1"/>
</dbReference>
<evidence type="ECO:0000256" key="3">
    <source>
        <dbReference type="ARBA" id="ARBA00023004"/>
    </source>
</evidence>
<evidence type="ECO:0000256" key="2">
    <source>
        <dbReference type="ARBA" id="ARBA00022723"/>
    </source>
</evidence>
<evidence type="ECO:0000313" key="8">
    <source>
        <dbReference type="Proteomes" id="UP001501081"/>
    </source>
</evidence>
<keyword evidence="3" id="KW-0408">Iron</keyword>
<accession>A0ABP7NYK9</accession>
<dbReference type="InterPro" id="IPR017941">
    <property type="entry name" value="Rieske_2Fe-2S"/>
</dbReference>
<sequence>MRQYLDMKNKKNQRDGKTISIWQRPMMQPPFSEDILNSVYDAIIVGGGITGLTTAFNLQRAGKKCILVEAKNLGFGTSGGTSAHLNTFFDSSYPEIDSNFGKEASKAMATASKRMIKTIQANIDELNIEADFEYKSGFLFSQNEKETQQLDEILSSSKAAGVMVEESGDNGVPVRFLKAIEFSNQAQFHPLKYIDGLARGFLSLGGRILENTFIEEVKESHGLHYATGGAMEIQGRNLIWATHIPPGINLLSLRNAPYRSYVLAVKLNNETYPDCLSYDMQEPYHYFRSHEIDGQKYLIAGGEDHKTGHEDSEDAFRALEQYITANFDVLSVDYKWSSQYYVPVDGLPYIGLLPGAADGTFVATGFNGNGMILGSLAGEILSDLILGRDNDLSVLLSPSRLKPLSGLSDFVKENADVAYHFVADRFGSELLASLKSFPIGEGKIVKFQGERLAVHKDAHGKVRALSPVCTHAGCIVNWNRVEQSWECPCHGGRFDIDGSVITGPPKTPLKKIEVPHR</sequence>
<dbReference type="Gene3D" id="3.50.50.60">
    <property type="entry name" value="FAD/NAD(P)-binding domain"/>
    <property type="match status" value="1"/>
</dbReference>
<keyword evidence="4" id="KW-0411">Iron-sulfur</keyword>
<dbReference type="PRINTS" id="PR00162">
    <property type="entry name" value="RIESKE"/>
</dbReference>
<dbReference type="Gene3D" id="2.102.10.10">
    <property type="entry name" value="Rieske [2Fe-2S] iron-sulphur domain"/>
    <property type="match status" value="1"/>
</dbReference>
<gene>
    <name evidence="7" type="ORF">GCM10022246_08320</name>
</gene>
<dbReference type="PROSITE" id="PS51296">
    <property type="entry name" value="RIESKE"/>
    <property type="match status" value="1"/>
</dbReference>
<feature type="domain" description="Rieske" evidence="6">
    <location>
        <begin position="429"/>
        <end position="517"/>
    </location>
</feature>
<keyword evidence="1" id="KW-0001">2Fe-2S</keyword>
<protein>
    <submittedName>
        <fullName evidence="7">FAD-dependent oxidoreductase</fullName>
    </submittedName>
</protein>
<dbReference type="InterPro" id="IPR005805">
    <property type="entry name" value="Rieske_Fe-S_prot_C"/>
</dbReference>
<comment type="caution">
    <text evidence="7">The sequence shown here is derived from an EMBL/GenBank/DDBJ whole genome shotgun (WGS) entry which is preliminary data.</text>
</comment>
<evidence type="ECO:0000313" key="7">
    <source>
        <dbReference type="EMBL" id="GAA3956739.1"/>
    </source>
</evidence>
<dbReference type="InterPro" id="IPR036922">
    <property type="entry name" value="Rieske_2Fe-2S_sf"/>
</dbReference>